<dbReference type="InterPro" id="IPR036250">
    <property type="entry name" value="AcylCo_DH-like_C"/>
</dbReference>
<evidence type="ECO:0000259" key="4">
    <source>
        <dbReference type="Pfam" id="PF08028"/>
    </source>
</evidence>
<keyword evidence="2" id="KW-0274">FAD</keyword>
<evidence type="ECO:0000256" key="2">
    <source>
        <dbReference type="ARBA" id="ARBA00022827"/>
    </source>
</evidence>
<evidence type="ECO:0000256" key="3">
    <source>
        <dbReference type="ARBA" id="ARBA00023002"/>
    </source>
</evidence>
<reference evidence="5" key="1">
    <citation type="submission" date="2022-12" db="EMBL/GenBank/DDBJ databases">
        <authorList>
            <person name="Deng Y."/>
            <person name="Zhang Y.-Q."/>
        </authorList>
    </citation>
    <scope>NUCLEOTIDE SEQUENCE</scope>
    <source>
        <strain evidence="5">CPCC 205372</strain>
    </source>
</reference>
<evidence type="ECO:0000256" key="1">
    <source>
        <dbReference type="ARBA" id="ARBA00022630"/>
    </source>
</evidence>
<evidence type="ECO:0000313" key="5">
    <source>
        <dbReference type="EMBL" id="MCZ8381257.1"/>
    </source>
</evidence>
<dbReference type="Proteomes" id="UP001142153">
    <property type="component" value="Unassembled WGS sequence"/>
</dbReference>
<dbReference type="RefSeq" id="WP_269895807.1">
    <property type="nucleotide sequence ID" value="NZ_JAPZPY010000010.1"/>
</dbReference>
<dbReference type="SUPFAM" id="SSF47203">
    <property type="entry name" value="Acyl-CoA dehydrogenase C-terminal domain-like"/>
    <property type="match status" value="1"/>
</dbReference>
<proteinExistence type="predicted"/>
<protein>
    <submittedName>
        <fullName evidence="5">Acyl-CoA dehydrogenase family protein</fullName>
    </submittedName>
</protein>
<name>A0ABT4PXE1_9MYCO</name>
<dbReference type="Gene3D" id="1.20.140.10">
    <property type="entry name" value="Butyryl-CoA Dehydrogenase, subunit A, domain 3"/>
    <property type="match status" value="1"/>
</dbReference>
<dbReference type="InterPro" id="IPR050741">
    <property type="entry name" value="Acyl-CoA_dehydrogenase"/>
</dbReference>
<evidence type="ECO:0000313" key="6">
    <source>
        <dbReference type="Proteomes" id="UP001142153"/>
    </source>
</evidence>
<dbReference type="EMBL" id="JAPZPY010000010">
    <property type="protein sequence ID" value="MCZ8381257.1"/>
    <property type="molecule type" value="Genomic_DNA"/>
</dbReference>
<keyword evidence="6" id="KW-1185">Reference proteome</keyword>
<organism evidence="5 6">
    <name type="scientific">Mycobacterium hippophais</name>
    <dbReference type="NCBI Taxonomy" id="3016340"/>
    <lineage>
        <taxon>Bacteria</taxon>
        <taxon>Bacillati</taxon>
        <taxon>Actinomycetota</taxon>
        <taxon>Actinomycetes</taxon>
        <taxon>Mycobacteriales</taxon>
        <taxon>Mycobacteriaceae</taxon>
        <taxon>Mycobacterium</taxon>
    </lineage>
</organism>
<dbReference type="Gene3D" id="1.10.540.10">
    <property type="entry name" value="Acyl-CoA dehydrogenase/oxidase, N-terminal domain"/>
    <property type="match status" value="1"/>
</dbReference>
<dbReference type="SUPFAM" id="SSF56645">
    <property type="entry name" value="Acyl-CoA dehydrogenase NM domain-like"/>
    <property type="match status" value="1"/>
</dbReference>
<dbReference type="InterPro" id="IPR037069">
    <property type="entry name" value="AcylCoA_DH/ox_N_sf"/>
</dbReference>
<dbReference type="Pfam" id="PF08028">
    <property type="entry name" value="Acyl-CoA_dh_2"/>
    <property type="match status" value="1"/>
</dbReference>
<dbReference type="InterPro" id="IPR046373">
    <property type="entry name" value="Acyl-CoA_Oxase/DH_mid-dom_sf"/>
</dbReference>
<keyword evidence="3" id="KW-0560">Oxidoreductase</keyword>
<dbReference type="PIRSF" id="PIRSF016578">
    <property type="entry name" value="HsaA"/>
    <property type="match status" value="1"/>
</dbReference>
<dbReference type="PANTHER" id="PTHR48083:SF19">
    <property type="entry name" value="FLAVIN-DEPENDENT MONOOXYGENASE, OXYGENASE SUBUNIT HSAA"/>
    <property type="match status" value="1"/>
</dbReference>
<dbReference type="InterPro" id="IPR009100">
    <property type="entry name" value="AcylCoA_DH/oxidase_NM_dom_sf"/>
</dbReference>
<gene>
    <name evidence="5" type="ORF">O6P37_20510</name>
</gene>
<feature type="domain" description="Acyl-CoA dehydrogenase C-terminal" evidence="4">
    <location>
        <begin position="237"/>
        <end position="368"/>
    </location>
</feature>
<comment type="caution">
    <text evidence="5">The sequence shown here is derived from an EMBL/GenBank/DDBJ whole genome shotgun (WGS) entry which is preliminary data.</text>
</comment>
<accession>A0ABT4PXE1</accession>
<dbReference type="Gene3D" id="2.40.110.10">
    <property type="entry name" value="Butyryl-CoA Dehydrogenase, subunit A, domain 2"/>
    <property type="match status" value="1"/>
</dbReference>
<dbReference type="PANTHER" id="PTHR48083">
    <property type="entry name" value="MEDIUM-CHAIN SPECIFIC ACYL-COA DEHYDROGENASE, MITOCHONDRIAL-RELATED"/>
    <property type="match status" value="1"/>
</dbReference>
<sequence>MTERVIDRVMELADQFKEQAVEAERLGQLSDATVKNMKAAGSIRLLQPAEYAGFEVHPREFAETVMATAALDPAAGWVNGVVGVHPYQLAYADPRVAQEVWATDVDTWIASPYAPQGVAKPVDGGYLFNGRWQFSSGTDACDWIILGAMVGDADGKPVMPPQILHMILPRSDYEIVDDSWDVVGLRGTGSKDVIVRDAFVPAYRTMDGLKVMDGTAQIEAGMTKTLYKMPWSTMFPLGISAATIGICEGALAAHLDYQRERVGANGTAIKDDPYVMFAIGDAAADIEASRQALLANVDRVYDMVDAGKEVSFADRAAVRRSQVKAVWRAVAAVDQIFSRSGGNALRMDKPLQRYWRDAHAGVAHAIHVPGTIYHASALSSLGVDPQGPLRAMI</sequence>
<keyword evidence="1" id="KW-0285">Flavoprotein</keyword>
<dbReference type="InterPro" id="IPR013107">
    <property type="entry name" value="Acyl-CoA_DH_C"/>
</dbReference>